<proteinExistence type="predicted"/>
<gene>
    <name evidence="1" type="ORF">IE53DRAFT_384518</name>
</gene>
<organism evidence="1 2">
    <name type="scientific">Violaceomyces palustris</name>
    <dbReference type="NCBI Taxonomy" id="1673888"/>
    <lineage>
        <taxon>Eukaryota</taxon>
        <taxon>Fungi</taxon>
        <taxon>Dikarya</taxon>
        <taxon>Basidiomycota</taxon>
        <taxon>Ustilaginomycotina</taxon>
        <taxon>Ustilaginomycetes</taxon>
        <taxon>Violaceomycetales</taxon>
        <taxon>Violaceomycetaceae</taxon>
        <taxon>Violaceomyces</taxon>
    </lineage>
</organism>
<evidence type="ECO:0000313" key="2">
    <source>
        <dbReference type="Proteomes" id="UP000245626"/>
    </source>
</evidence>
<reference evidence="1 2" key="1">
    <citation type="journal article" date="2018" name="Mol. Biol. Evol.">
        <title>Broad Genomic Sampling Reveals a Smut Pathogenic Ancestry of the Fungal Clade Ustilaginomycotina.</title>
        <authorList>
            <person name="Kijpornyongpan T."/>
            <person name="Mondo S.J."/>
            <person name="Barry K."/>
            <person name="Sandor L."/>
            <person name="Lee J."/>
            <person name="Lipzen A."/>
            <person name="Pangilinan J."/>
            <person name="LaButti K."/>
            <person name="Hainaut M."/>
            <person name="Henrissat B."/>
            <person name="Grigoriev I.V."/>
            <person name="Spatafora J.W."/>
            <person name="Aime M.C."/>
        </authorList>
    </citation>
    <scope>NUCLEOTIDE SEQUENCE [LARGE SCALE GENOMIC DNA]</scope>
    <source>
        <strain evidence="1 2">SA 807</strain>
    </source>
</reference>
<sequence>MFQFDCFCTSTPSPHPTQRYASNPFSANLYPSAEEPYQSNSRSRLSPPSSPDPPSSPQASSPRPSPLEQGQSRRGTTTFTFLLFGISSLATLAYSVRAHRTINHLRSATHSANQEAAAWKKVALGLSKGKSSSGAASTTTRNLATTNTSPGSHPPYQGHQPWQSFEGPRFETRALFEQDAIYREMCDDALAAKRPTNRKVSSGLEIQRKKLGAARTARQRWSAATGLSASHEPASAPSEQDWVGDMSSALRESKFSFEKTRPLRRSPLLEFKEQAIHSRSNKGLEEDEEWIEFVAGCIFKDAAIPSKAICEIRRSESFRSFIEREMRSNRLLVKGLSQDVMAEILGYSSGDSAPSQRSESGDDEFPEGSFLATEFSTRPPTERVKPGCAAAAEREPFAEAEHYAGLHAQMLAEEESRRAEERLARSQAVPITFNKRPATLASERMRELEGQISLLESALVSAISSATAAHPRSSGGGKEHAVALQVDLQGLEERISRLSHWADETVKRLDGL</sequence>
<protein>
    <submittedName>
        <fullName evidence="1">Uncharacterized protein</fullName>
    </submittedName>
</protein>
<evidence type="ECO:0000313" key="1">
    <source>
        <dbReference type="EMBL" id="PWN52998.1"/>
    </source>
</evidence>
<dbReference type="EMBL" id="KZ819746">
    <property type="protein sequence ID" value="PWN52998.1"/>
    <property type="molecule type" value="Genomic_DNA"/>
</dbReference>
<dbReference type="Proteomes" id="UP000245626">
    <property type="component" value="Unassembled WGS sequence"/>
</dbReference>
<accession>A0ACD0P4J4</accession>
<name>A0ACD0P4J4_9BASI</name>
<keyword evidence="2" id="KW-1185">Reference proteome</keyword>